<dbReference type="Pfam" id="PF17216">
    <property type="entry name" value="Rrp44_CSD1"/>
    <property type="match status" value="1"/>
</dbReference>
<organism evidence="15 16">
    <name type="scientific">Leucosporidium creatinivorum</name>
    <dbReference type="NCBI Taxonomy" id="106004"/>
    <lineage>
        <taxon>Eukaryota</taxon>
        <taxon>Fungi</taxon>
        <taxon>Dikarya</taxon>
        <taxon>Basidiomycota</taxon>
        <taxon>Pucciniomycotina</taxon>
        <taxon>Microbotryomycetes</taxon>
        <taxon>Leucosporidiales</taxon>
        <taxon>Leucosporidium</taxon>
    </lineage>
</organism>
<dbReference type="InterPro" id="IPR001900">
    <property type="entry name" value="RNase_II/R"/>
</dbReference>
<evidence type="ECO:0000256" key="11">
    <source>
        <dbReference type="RuleBase" id="RU003901"/>
    </source>
</evidence>
<evidence type="ECO:0000259" key="14">
    <source>
        <dbReference type="SMART" id="SM00955"/>
    </source>
</evidence>
<dbReference type="InterPro" id="IPR012340">
    <property type="entry name" value="NA-bd_OB-fold"/>
</dbReference>
<dbReference type="GO" id="GO:0016075">
    <property type="term" value="P:rRNA catabolic process"/>
    <property type="evidence" value="ECO:0007669"/>
    <property type="project" value="TreeGrafter"/>
</dbReference>
<dbReference type="OrthoDB" id="372421at2759"/>
<dbReference type="STRING" id="106004.A0A1Y2FL64"/>
<reference evidence="15 16" key="1">
    <citation type="submission" date="2016-07" db="EMBL/GenBank/DDBJ databases">
        <title>Pervasive Adenine N6-methylation of Active Genes in Fungi.</title>
        <authorList>
            <consortium name="DOE Joint Genome Institute"/>
            <person name="Mondo S.J."/>
            <person name="Dannebaum R.O."/>
            <person name="Kuo R.C."/>
            <person name="Labutti K."/>
            <person name="Haridas S."/>
            <person name="Kuo A."/>
            <person name="Salamov A."/>
            <person name="Ahrendt S.R."/>
            <person name="Lipzen A."/>
            <person name="Sullivan W."/>
            <person name="Andreopoulos W.B."/>
            <person name="Clum A."/>
            <person name="Lindquist E."/>
            <person name="Daum C."/>
            <person name="Ramamoorthy G.K."/>
            <person name="Gryganskyi A."/>
            <person name="Culley D."/>
            <person name="Magnuson J.K."/>
            <person name="James T.Y."/>
            <person name="O'Malley M.A."/>
            <person name="Stajich J.E."/>
            <person name="Spatafora J.W."/>
            <person name="Visel A."/>
            <person name="Grigoriev I.V."/>
        </authorList>
    </citation>
    <scope>NUCLEOTIDE SEQUENCE [LARGE SCALE GENOMIC DNA]</scope>
    <source>
        <strain evidence="15 16">62-1032</strain>
    </source>
</reference>
<feature type="compositionally biased region" description="Acidic residues" evidence="12">
    <location>
        <begin position="352"/>
        <end position="363"/>
    </location>
</feature>
<feature type="domain" description="PIN" evidence="13">
    <location>
        <begin position="58"/>
        <end position="195"/>
    </location>
</feature>
<keyword evidence="9" id="KW-0539">Nucleus</keyword>
<dbReference type="FunCoup" id="A0A1Y2FL64">
    <property type="interactions" value="767"/>
</dbReference>
<gene>
    <name evidence="15" type="ORF">BCR35DRAFT_290303</name>
</gene>
<keyword evidence="4" id="KW-0540">Nuclease</keyword>
<dbReference type="InterPro" id="IPR033770">
    <property type="entry name" value="RRP44_S1"/>
</dbReference>
<dbReference type="Pfam" id="PF17849">
    <property type="entry name" value="OB_Dis3"/>
    <property type="match status" value="1"/>
</dbReference>
<dbReference type="InParanoid" id="A0A1Y2FL64"/>
<evidence type="ECO:0000259" key="13">
    <source>
        <dbReference type="SMART" id="SM00670"/>
    </source>
</evidence>
<keyword evidence="5" id="KW-0378">Hydrolase</keyword>
<dbReference type="Proteomes" id="UP000193467">
    <property type="component" value="Unassembled WGS sequence"/>
</dbReference>
<dbReference type="Pfam" id="PF13638">
    <property type="entry name" value="PIN_4"/>
    <property type="match status" value="1"/>
</dbReference>
<dbReference type="GO" id="GO:0003723">
    <property type="term" value="F:RNA binding"/>
    <property type="evidence" value="ECO:0007669"/>
    <property type="project" value="UniProtKB-KW"/>
</dbReference>
<evidence type="ECO:0000256" key="2">
    <source>
        <dbReference type="ARBA" id="ARBA00005785"/>
    </source>
</evidence>
<dbReference type="Pfam" id="PF00773">
    <property type="entry name" value="RNB"/>
    <property type="match status" value="1"/>
</dbReference>
<keyword evidence="3" id="KW-0698">rRNA processing</keyword>
<dbReference type="Gene3D" id="2.40.50.140">
    <property type="entry name" value="Nucleic acid-binding proteins"/>
    <property type="match status" value="1"/>
</dbReference>
<dbReference type="PANTHER" id="PTHR23355">
    <property type="entry name" value="RIBONUCLEASE"/>
    <property type="match status" value="1"/>
</dbReference>
<evidence type="ECO:0000256" key="8">
    <source>
        <dbReference type="ARBA" id="ARBA00022884"/>
    </source>
</evidence>
<dbReference type="GO" id="GO:0000177">
    <property type="term" value="C:cytoplasmic exosome (RNase complex)"/>
    <property type="evidence" value="ECO:0007669"/>
    <property type="project" value="TreeGrafter"/>
</dbReference>
<keyword evidence="6" id="KW-0271">Exosome</keyword>
<dbReference type="PANTHER" id="PTHR23355:SF35">
    <property type="entry name" value="EXOSOME COMPLEX EXONUCLEASE RRP44"/>
    <property type="match status" value="1"/>
</dbReference>
<dbReference type="Gene3D" id="2.40.50.700">
    <property type="match status" value="1"/>
</dbReference>
<dbReference type="AlphaFoldDB" id="A0A1Y2FL64"/>
<dbReference type="CDD" id="cd09862">
    <property type="entry name" value="PIN_Rrp44-like"/>
    <property type="match status" value="1"/>
</dbReference>
<dbReference type="SUPFAM" id="SSF88723">
    <property type="entry name" value="PIN domain-like"/>
    <property type="match status" value="1"/>
</dbReference>
<dbReference type="Gene3D" id="3.40.50.1010">
    <property type="entry name" value="5'-nuclease"/>
    <property type="match status" value="1"/>
</dbReference>
<evidence type="ECO:0000256" key="9">
    <source>
        <dbReference type="ARBA" id="ARBA00023242"/>
    </source>
</evidence>
<keyword evidence="16" id="KW-1185">Reference proteome</keyword>
<evidence type="ECO:0000313" key="16">
    <source>
        <dbReference type="Proteomes" id="UP000193467"/>
    </source>
</evidence>
<proteinExistence type="inferred from homology"/>
<comment type="caution">
    <text evidence="15">The sequence shown here is derived from an EMBL/GenBank/DDBJ whole genome shotgun (WGS) entry which is preliminary data.</text>
</comment>
<dbReference type="GO" id="GO:0000175">
    <property type="term" value="F:3'-5'-RNA exonuclease activity"/>
    <property type="evidence" value="ECO:0007669"/>
    <property type="project" value="UniProtKB-ARBA"/>
</dbReference>
<evidence type="ECO:0000256" key="3">
    <source>
        <dbReference type="ARBA" id="ARBA00022552"/>
    </source>
</evidence>
<dbReference type="InterPro" id="IPR029060">
    <property type="entry name" value="PIN-like_dom_sf"/>
</dbReference>
<evidence type="ECO:0000256" key="7">
    <source>
        <dbReference type="ARBA" id="ARBA00022839"/>
    </source>
</evidence>
<evidence type="ECO:0000256" key="6">
    <source>
        <dbReference type="ARBA" id="ARBA00022835"/>
    </source>
</evidence>
<dbReference type="GO" id="GO:0000176">
    <property type="term" value="C:nuclear exosome (RNase complex)"/>
    <property type="evidence" value="ECO:0007669"/>
    <property type="project" value="TreeGrafter"/>
</dbReference>
<evidence type="ECO:0000256" key="10">
    <source>
        <dbReference type="ARBA" id="ARBA00077930"/>
    </source>
</evidence>
<dbReference type="Gene3D" id="2.40.50.690">
    <property type="match status" value="1"/>
</dbReference>
<evidence type="ECO:0000256" key="1">
    <source>
        <dbReference type="ARBA" id="ARBA00004123"/>
    </source>
</evidence>
<keyword evidence="8" id="KW-0694">RNA-binding</keyword>
<comment type="similarity">
    <text evidence="2 11">Belongs to the RNR ribonuclease family.</text>
</comment>
<sequence length="1002" mass="110157">MEPSQITILKKRPATQGPQANTFWRKTARGKVQKVVREHYLRPASDFPAIPSHVPQWIVVDTNVVLHQIDLLSSPSFPAPLLIAQTVLDEVRHRSLPLYNRLKALVDEEFAGEREMLGKRGWIVWNEAIEETFLVRDQGESPNDRNDRAIRHLASYYGSVLASNPAKRQKTGTSTSRSDDQPSVLLLTDDADNKRKAVAGGISALSVREYVESQPTEVSSALMDLLAAVGTGPEKKRGAALYAEVSLSPAESRAGLELTLLALQYLLPSVLQAGVKAGKLFQGHFNPNPYNYKEATVACHERDKPILLVGLESMNRSVAGDVVVVELLPESEWKGAADDVVDSDTAAKNDDPDADPTTDDEEAPAPAAASKDVQPTGKVVGIIKRNWRTYVCHLDRSSLPPAALTSTTSTSIFASPVSRSIPRIRILTRQAALLSSQKFLVSIDRWPVTSKYPEGHFVRVLGEVGSKEGELESLLEEWEVPYRAFSAAILDCLPAEGDKWVVPDKNDDPKNVWAGREDLRGEIICSIDPPGCQDIDDALHAKRLPNGNIEAGVHIADVSHFVHPDNPMDAEAASRGTTVYLVDKRIDMLPHLLGTNLCSLRPFVERLAFSVLWELTEEGDIVNVRFTKSVIASKEAFTYEAAQIRKDDKSLKDPLTDGIRLLNSIAIKLKAKRMAAGALNLASPEVKIHMESNESSDPVDVEQKALFETNSLVEEFMLLANISVAQRIYEQFPQTAVLRRHAPPPKTNFEVLQDVLAKRRGLSLDVSTSGALASSLDDCIDPNLPAFNTLVRIMATRCMLSAEYFCSGAIARDAFGHYGLASPIYTHFTSPIRRYADVLVHRQLAAAVSGTPLHAGLQTKSFVEKTLEVVNKRHRSAQQAARASIEFYVALAIQRREELSLQAGGGKVRAEAFVIRAFRNGLAVFVSQFGLEGLVTFKRENEYDAETYEIAVPSDPTDASSPSVRIGVFDKVLVEISVEKDKNTQRGRVIMTLIEPVNSTNA</sequence>
<dbReference type="SUPFAM" id="SSF50249">
    <property type="entry name" value="Nucleic acid-binding proteins"/>
    <property type="match status" value="3"/>
</dbReference>
<feature type="domain" description="RNB" evidence="14">
    <location>
        <begin position="516"/>
        <end position="850"/>
    </location>
</feature>
<dbReference type="SMART" id="SM00670">
    <property type="entry name" value="PINc"/>
    <property type="match status" value="1"/>
</dbReference>
<evidence type="ECO:0000256" key="5">
    <source>
        <dbReference type="ARBA" id="ARBA00022801"/>
    </source>
</evidence>
<dbReference type="InterPro" id="IPR002716">
    <property type="entry name" value="PIN_dom"/>
</dbReference>
<evidence type="ECO:0000256" key="4">
    <source>
        <dbReference type="ARBA" id="ARBA00022722"/>
    </source>
</evidence>
<feature type="region of interest" description="Disordered" evidence="12">
    <location>
        <begin position="338"/>
        <end position="374"/>
    </location>
</feature>
<name>A0A1Y2FL64_9BASI</name>
<dbReference type="GO" id="GO:0071031">
    <property type="term" value="P:nuclear mRNA surveillance of mRNA 3'-end processing"/>
    <property type="evidence" value="ECO:0007669"/>
    <property type="project" value="TreeGrafter"/>
</dbReference>
<comment type="subcellular location">
    <subcellularLocation>
        <location evidence="1">Nucleus</location>
    </subcellularLocation>
</comment>
<dbReference type="SMART" id="SM00955">
    <property type="entry name" value="RNB"/>
    <property type="match status" value="1"/>
</dbReference>
<feature type="region of interest" description="Disordered" evidence="12">
    <location>
        <begin position="164"/>
        <end position="184"/>
    </location>
</feature>
<dbReference type="EMBL" id="MCGR01000017">
    <property type="protein sequence ID" value="ORY84732.1"/>
    <property type="molecule type" value="Genomic_DNA"/>
</dbReference>
<accession>A0A1Y2FL64</accession>
<evidence type="ECO:0000313" key="15">
    <source>
        <dbReference type="EMBL" id="ORY84732.1"/>
    </source>
</evidence>
<dbReference type="InterPro" id="IPR033771">
    <property type="entry name" value="Rrp44_CSD1"/>
</dbReference>
<evidence type="ECO:0000256" key="12">
    <source>
        <dbReference type="SAM" id="MobiDB-lite"/>
    </source>
</evidence>
<dbReference type="GO" id="GO:0006364">
    <property type="term" value="P:rRNA processing"/>
    <property type="evidence" value="ECO:0007669"/>
    <property type="project" value="UniProtKB-KW"/>
</dbReference>
<dbReference type="InterPro" id="IPR041505">
    <property type="entry name" value="Dis3_CSD2"/>
</dbReference>
<dbReference type="GO" id="GO:0004519">
    <property type="term" value="F:endonuclease activity"/>
    <property type="evidence" value="ECO:0007669"/>
    <property type="project" value="TreeGrafter"/>
</dbReference>
<dbReference type="InterPro" id="IPR022966">
    <property type="entry name" value="RNase_II/R_CS"/>
</dbReference>
<dbReference type="PROSITE" id="PS01175">
    <property type="entry name" value="RIBONUCLEASE_II"/>
    <property type="match status" value="1"/>
</dbReference>
<keyword evidence="7" id="KW-0269">Exonuclease</keyword>
<dbReference type="FunFam" id="2.40.50.700:FF:000001">
    <property type="entry name" value="Exosome complex exonuclease exoribonuclease (Rrp44)"/>
    <property type="match status" value="1"/>
</dbReference>
<dbReference type="Pfam" id="PF17215">
    <property type="entry name" value="Rrp44_S1"/>
    <property type="match status" value="1"/>
</dbReference>
<protein>
    <recommendedName>
        <fullName evidence="10">Ribosomal RNA-processing protein 44</fullName>
    </recommendedName>
</protein>
<dbReference type="InterPro" id="IPR050180">
    <property type="entry name" value="RNR_Ribonuclease"/>
</dbReference>